<feature type="region of interest" description="Disordered" evidence="10">
    <location>
        <begin position="1"/>
        <end position="34"/>
    </location>
</feature>
<dbReference type="InterPro" id="IPR013780">
    <property type="entry name" value="Glyco_hydro_b"/>
</dbReference>
<dbReference type="Pfam" id="PF02806">
    <property type="entry name" value="Alpha-amylase_C"/>
    <property type="match status" value="1"/>
</dbReference>
<dbReference type="InterPro" id="IPR006047">
    <property type="entry name" value="GH13_cat_dom"/>
</dbReference>
<evidence type="ECO:0000313" key="12">
    <source>
        <dbReference type="EMBL" id="MCS0606157.1"/>
    </source>
</evidence>
<dbReference type="Gene3D" id="3.20.20.80">
    <property type="entry name" value="Glycosidases"/>
    <property type="match status" value="1"/>
</dbReference>
<dbReference type="Gene3D" id="2.60.40.10">
    <property type="entry name" value="Immunoglobulins"/>
    <property type="match status" value="2"/>
</dbReference>
<dbReference type="NCBIfam" id="TIGR01515">
    <property type="entry name" value="branching_enzym"/>
    <property type="match status" value="1"/>
</dbReference>
<dbReference type="InterPro" id="IPR014756">
    <property type="entry name" value="Ig_E-set"/>
</dbReference>
<comment type="similarity">
    <text evidence="3 9">Belongs to the glycosyl hydrolase 13 family. GlgB subfamily.</text>
</comment>
<keyword evidence="6 9" id="KW-0808">Transferase</keyword>
<evidence type="ECO:0000256" key="6">
    <source>
        <dbReference type="ARBA" id="ARBA00022679"/>
    </source>
</evidence>
<evidence type="ECO:0000256" key="10">
    <source>
        <dbReference type="SAM" id="MobiDB-lite"/>
    </source>
</evidence>
<sequence length="747" mass="83876">MALRDTTRPETAGPRRRRAAVPAADPVRAEPPPTALDAADRERLLGGTHHDPHALLGAHPVPGGTVFRALRPNARSVSVVIDGMSTRLASDGGGLFSAVLPHPEIPEYTLLVAYDDGEQETHDPYRFLPALGELDLHLIREGRHEELWRALGAEPMTHQGVAGTRFTVWAPNARGVRVAGDFTYWDGTQYPMRSLGASGVWELFLPGIGEGSRYKFEITSRHGHRFLKADPMARGTEVPPDTASVVTVSHYTWGDADWMAHRGDTPVHEAPFSVYEVHLPSWRPGLTYRQLADELPAYVAEMGFTHVELMPVAGHPFSGSWGYQVTSYYAPTPRLGSPDDFRYLVDALHRAGIGVIMDWVPAHFPKDDWALARFDGEPLYEPGDWRRAEHPDWGTYEFDYGRTEVRNFLVANAVYWCEQFHIDGLRVDAVASMLYLDYSRDSGQWEPNVFGGREDLDAVAFLQEMNATVYRRCPGVVTIAEESTAWDGVTRPTDGGGLGFGLKWNMGWMHDSLEYVQKEPVHRKYHHHELTFSMVYAYSENYVLPISHDEVVHGKQALVSKMPGDWWQRRADHRAYLAFMWAHPGKQLLFMGQEFAQGAEWSEAHGPEWWLLGDDYHSAGDHRGVRDLVRDLNGRYRELPALWQRDTDPGGFRWVLCDAADDNVFAFLRFDAAGSPLLAVTNFSPVVRHDYRLWVPEEVPAWQEVLNTDDVRYGGGGVTAEGPLKPADGMLSLTLPPLATVWLTPVT</sequence>
<dbReference type="CDD" id="cd02855">
    <property type="entry name" value="E_set_GBE_prok_N"/>
    <property type="match status" value="1"/>
</dbReference>
<dbReference type="InterPro" id="IPR013783">
    <property type="entry name" value="Ig-like_fold"/>
</dbReference>
<dbReference type="SMART" id="SM00642">
    <property type="entry name" value="Aamy"/>
    <property type="match status" value="1"/>
</dbReference>
<evidence type="ECO:0000256" key="7">
    <source>
        <dbReference type="ARBA" id="ARBA00023056"/>
    </source>
</evidence>
<evidence type="ECO:0000256" key="2">
    <source>
        <dbReference type="ARBA" id="ARBA00004964"/>
    </source>
</evidence>
<evidence type="ECO:0000256" key="4">
    <source>
        <dbReference type="ARBA" id="ARBA00022600"/>
    </source>
</evidence>
<evidence type="ECO:0000256" key="3">
    <source>
        <dbReference type="ARBA" id="ARBA00009000"/>
    </source>
</evidence>
<dbReference type="NCBIfam" id="NF008967">
    <property type="entry name" value="PRK12313.1"/>
    <property type="match status" value="1"/>
</dbReference>
<dbReference type="RefSeq" id="WP_258783514.1">
    <property type="nucleotide sequence ID" value="NZ_JANUGP010000046.1"/>
</dbReference>
<comment type="catalytic activity">
    <reaction evidence="1 9">
        <text>Transfers a segment of a (1-&gt;4)-alpha-D-glucan chain to a primary hydroxy group in a similar glucan chain.</text>
        <dbReference type="EC" id="2.4.1.18"/>
    </reaction>
</comment>
<dbReference type="InterPro" id="IPR017853">
    <property type="entry name" value="GH"/>
</dbReference>
<dbReference type="SUPFAM" id="SSF81296">
    <property type="entry name" value="E set domains"/>
    <property type="match status" value="2"/>
</dbReference>
<dbReference type="Proteomes" id="UP001205612">
    <property type="component" value="Unassembled WGS sequence"/>
</dbReference>
<dbReference type="Gene3D" id="2.60.40.1180">
    <property type="entry name" value="Golgi alpha-mannosidase II"/>
    <property type="match status" value="1"/>
</dbReference>
<reference evidence="12 13" key="1">
    <citation type="submission" date="2022-08" db="EMBL/GenBank/DDBJ databases">
        <authorList>
            <person name="Somphong A."/>
            <person name="Phongsopitanun W."/>
        </authorList>
    </citation>
    <scope>NUCLEOTIDE SEQUENCE [LARGE SCALE GENOMIC DNA]</scope>
    <source>
        <strain evidence="12 13">LP11</strain>
    </source>
</reference>
<dbReference type="InterPro" id="IPR006048">
    <property type="entry name" value="A-amylase/branching_C"/>
</dbReference>
<accession>A0ABT2BCB0</accession>
<dbReference type="PANTHER" id="PTHR43651">
    <property type="entry name" value="1,4-ALPHA-GLUCAN-BRANCHING ENZYME"/>
    <property type="match status" value="1"/>
</dbReference>
<dbReference type="CDD" id="cd11322">
    <property type="entry name" value="AmyAc_Glg_BE"/>
    <property type="match status" value="1"/>
</dbReference>
<dbReference type="Pfam" id="PF00128">
    <property type="entry name" value="Alpha-amylase"/>
    <property type="match status" value="2"/>
</dbReference>
<evidence type="ECO:0000256" key="8">
    <source>
        <dbReference type="ARBA" id="ARBA00023277"/>
    </source>
</evidence>
<dbReference type="InterPro" id="IPR006407">
    <property type="entry name" value="GlgB"/>
</dbReference>
<gene>
    <name evidence="9 12" type="primary">glgB</name>
    <name evidence="12" type="ORF">NX794_33840</name>
</gene>
<feature type="active site" description="Proton donor" evidence="9">
    <location>
        <position position="481"/>
    </location>
</feature>
<evidence type="ECO:0000256" key="9">
    <source>
        <dbReference type="HAMAP-Rule" id="MF_00685"/>
    </source>
</evidence>
<feature type="domain" description="Glycosyl hydrolase family 13 catalytic" evidence="11">
    <location>
        <begin position="276"/>
        <end position="630"/>
    </location>
</feature>
<dbReference type="SUPFAM" id="SSF51011">
    <property type="entry name" value="Glycosyl hydrolase domain"/>
    <property type="match status" value="1"/>
</dbReference>
<protein>
    <recommendedName>
        <fullName evidence="9">1,4-alpha-glucan branching enzyme GlgB</fullName>
        <ecNumber evidence="9">2.4.1.18</ecNumber>
    </recommendedName>
    <alternativeName>
        <fullName evidence="9">1,4-alpha-D-glucan:1,4-alpha-D-glucan 6-glucosyl-transferase</fullName>
    </alternativeName>
    <alternativeName>
        <fullName evidence="9">Alpha-(1-&gt;4)-glucan branching enzyme</fullName>
    </alternativeName>
    <alternativeName>
        <fullName evidence="9">Glycogen branching enzyme</fullName>
        <shortName evidence="9">BE</shortName>
    </alternativeName>
</protein>
<comment type="function">
    <text evidence="9">Catalyzes the formation of the alpha-1,6-glucosidic linkages in glycogen by scission of a 1,4-alpha-linked oligosaccharide from growing alpha-1,4-glucan chains and the subsequent attachment of the oligosaccharide to the alpha-1,6 position.</text>
</comment>
<dbReference type="PANTHER" id="PTHR43651:SF3">
    <property type="entry name" value="1,4-ALPHA-GLUCAN-BRANCHING ENZYME"/>
    <property type="match status" value="1"/>
</dbReference>
<dbReference type="NCBIfam" id="NF003811">
    <property type="entry name" value="PRK05402.1"/>
    <property type="match status" value="1"/>
</dbReference>
<dbReference type="Pfam" id="PF02922">
    <property type="entry name" value="CBM_48"/>
    <property type="match status" value="1"/>
</dbReference>
<keyword evidence="13" id="KW-1185">Reference proteome</keyword>
<comment type="pathway">
    <text evidence="2 9">Glycan biosynthesis; glycogen biosynthesis.</text>
</comment>
<name>A0ABT2BCB0_9ACTN</name>
<comment type="subunit">
    <text evidence="9">Monomer.</text>
</comment>
<feature type="active site" description="Nucleophile" evidence="9">
    <location>
        <position position="428"/>
    </location>
</feature>
<evidence type="ECO:0000256" key="1">
    <source>
        <dbReference type="ARBA" id="ARBA00000826"/>
    </source>
</evidence>
<keyword evidence="8 9" id="KW-0119">Carbohydrate metabolism</keyword>
<dbReference type="InterPro" id="IPR044143">
    <property type="entry name" value="GlgB_N_E_set_prok"/>
</dbReference>
<evidence type="ECO:0000313" key="13">
    <source>
        <dbReference type="Proteomes" id="UP001205612"/>
    </source>
</evidence>
<dbReference type="PIRSF" id="PIRSF000463">
    <property type="entry name" value="GlgB"/>
    <property type="match status" value="1"/>
</dbReference>
<comment type="caution">
    <text evidence="12">The sequence shown here is derived from an EMBL/GenBank/DDBJ whole genome shotgun (WGS) entry which is preliminary data.</text>
</comment>
<dbReference type="EMBL" id="JANUGP010000046">
    <property type="protein sequence ID" value="MCS0606157.1"/>
    <property type="molecule type" value="Genomic_DNA"/>
</dbReference>
<dbReference type="EC" id="2.4.1.18" evidence="9"/>
<evidence type="ECO:0000256" key="5">
    <source>
        <dbReference type="ARBA" id="ARBA00022676"/>
    </source>
</evidence>
<dbReference type="InterPro" id="IPR037439">
    <property type="entry name" value="Branching_enzy"/>
</dbReference>
<proteinExistence type="inferred from homology"/>
<keyword evidence="7 9" id="KW-0320">Glycogen biosynthesis</keyword>
<dbReference type="HAMAP" id="MF_00685">
    <property type="entry name" value="GlgB"/>
    <property type="match status" value="1"/>
</dbReference>
<dbReference type="InterPro" id="IPR054169">
    <property type="entry name" value="GlgB_N"/>
</dbReference>
<dbReference type="SUPFAM" id="SSF51445">
    <property type="entry name" value="(Trans)glycosidases"/>
    <property type="match status" value="1"/>
</dbReference>
<organism evidence="12 13">
    <name type="scientific">Streptomyces pyxinicus</name>
    <dbReference type="NCBI Taxonomy" id="2970331"/>
    <lineage>
        <taxon>Bacteria</taxon>
        <taxon>Bacillati</taxon>
        <taxon>Actinomycetota</taxon>
        <taxon>Actinomycetes</taxon>
        <taxon>Kitasatosporales</taxon>
        <taxon>Streptomycetaceae</taxon>
        <taxon>Streptomyces</taxon>
    </lineage>
</organism>
<dbReference type="InterPro" id="IPR004193">
    <property type="entry name" value="Glyco_hydro_13_N"/>
</dbReference>
<dbReference type="Pfam" id="PF22019">
    <property type="entry name" value="GlgB_N"/>
    <property type="match status" value="1"/>
</dbReference>
<dbReference type="GO" id="GO:0003844">
    <property type="term" value="F:1,4-alpha-glucan branching enzyme activity"/>
    <property type="evidence" value="ECO:0007669"/>
    <property type="project" value="UniProtKB-EC"/>
</dbReference>
<keyword evidence="5 9" id="KW-0328">Glycosyltransferase</keyword>
<keyword evidence="4 9" id="KW-0321">Glycogen metabolism</keyword>
<evidence type="ECO:0000259" key="11">
    <source>
        <dbReference type="SMART" id="SM00642"/>
    </source>
</evidence>